<comment type="caution">
    <text evidence="1">The sequence shown here is derived from an EMBL/GenBank/DDBJ whole genome shotgun (WGS) entry which is preliminary data.</text>
</comment>
<evidence type="ECO:0000313" key="1">
    <source>
        <dbReference type="EMBL" id="THD25334.1"/>
    </source>
</evidence>
<name>A0A4E0RGT8_FASHE</name>
<protein>
    <submittedName>
        <fullName evidence="1">Uncharacterized protein</fullName>
    </submittedName>
</protein>
<dbReference type="AlphaFoldDB" id="A0A4E0RGT8"/>
<evidence type="ECO:0000313" key="2">
    <source>
        <dbReference type="Proteomes" id="UP000230066"/>
    </source>
</evidence>
<keyword evidence="2" id="KW-1185">Reference proteome</keyword>
<organism evidence="1 2">
    <name type="scientific">Fasciola hepatica</name>
    <name type="common">Liver fluke</name>
    <dbReference type="NCBI Taxonomy" id="6192"/>
    <lineage>
        <taxon>Eukaryota</taxon>
        <taxon>Metazoa</taxon>
        <taxon>Spiralia</taxon>
        <taxon>Lophotrochozoa</taxon>
        <taxon>Platyhelminthes</taxon>
        <taxon>Trematoda</taxon>
        <taxon>Digenea</taxon>
        <taxon>Plagiorchiida</taxon>
        <taxon>Echinostomata</taxon>
        <taxon>Echinostomatoidea</taxon>
        <taxon>Fasciolidae</taxon>
        <taxon>Fasciola</taxon>
    </lineage>
</organism>
<dbReference type="EMBL" id="JXXN02001184">
    <property type="protein sequence ID" value="THD25334.1"/>
    <property type="molecule type" value="Genomic_DNA"/>
</dbReference>
<proteinExistence type="predicted"/>
<dbReference type="Proteomes" id="UP000230066">
    <property type="component" value="Unassembled WGS sequence"/>
</dbReference>
<reference evidence="1" key="1">
    <citation type="submission" date="2019-03" db="EMBL/GenBank/DDBJ databases">
        <title>Improved annotation for the trematode Fasciola hepatica.</title>
        <authorList>
            <person name="Choi Y.-J."/>
            <person name="Martin J."/>
            <person name="Mitreva M."/>
        </authorList>
    </citation>
    <scope>NUCLEOTIDE SEQUENCE [LARGE SCALE GENOMIC DNA]</scope>
</reference>
<gene>
    <name evidence="1" type="ORF">D915_003550</name>
</gene>
<sequence length="218" mass="23805">MLLFERMNSDFTLSNLRTAVAAAAAVSAFDVFGTGLVNPTNGTSSSVNTNSNSVSSVITASASTIDSPNHVTSEQNSRLALHSPPCTDRLQTDSSRPIGVSLMRAHNLPSDTFRALLDADYGVEMAEKENMRARFIPFVEYTDTSELIDGLRNGSVIGGKLEQSSNEKNGSSLRHEQPVHLDADGVYQCKGEYESISVRKMIYVYRRFYHGFVIGAEI</sequence>
<accession>A0A4E0RGT8</accession>